<keyword evidence="1" id="KW-0812">Transmembrane</keyword>
<dbReference type="Gene3D" id="2.40.10.10">
    <property type="entry name" value="Trypsin-like serine proteases"/>
    <property type="match status" value="2"/>
</dbReference>
<evidence type="ECO:0000256" key="1">
    <source>
        <dbReference type="SAM" id="Phobius"/>
    </source>
</evidence>
<organism evidence="3 4">
    <name type="scientific">Paractinoplanes atraurantiacus</name>
    <dbReference type="NCBI Taxonomy" id="1036182"/>
    <lineage>
        <taxon>Bacteria</taxon>
        <taxon>Bacillati</taxon>
        <taxon>Actinomycetota</taxon>
        <taxon>Actinomycetes</taxon>
        <taxon>Micromonosporales</taxon>
        <taxon>Micromonosporaceae</taxon>
        <taxon>Paractinoplanes</taxon>
    </lineage>
</organism>
<protein>
    <submittedName>
        <fullName evidence="3">Trypsin-like peptidase domain-containing protein</fullName>
    </submittedName>
</protein>
<dbReference type="Pfam" id="PF13365">
    <property type="entry name" value="Trypsin_2"/>
    <property type="match status" value="1"/>
</dbReference>
<dbReference type="SUPFAM" id="SSF50494">
    <property type="entry name" value="Trypsin-like serine proteases"/>
    <property type="match status" value="1"/>
</dbReference>
<dbReference type="InterPro" id="IPR001314">
    <property type="entry name" value="Peptidase_S1A"/>
</dbReference>
<feature type="chain" id="PRO_5039011381" evidence="2">
    <location>
        <begin position="28"/>
        <end position="491"/>
    </location>
</feature>
<feature type="transmembrane region" description="Helical" evidence="1">
    <location>
        <begin position="389"/>
        <end position="411"/>
    </location>
</feature>
<reference evidence="3 4" key="1">
    <citation type="submission" date="2017-09" db="EMBL/GenBank/DDBJ databases">
        <authorList>
            <person name="Ehlers B."/>
            <person name="Leendertz F.H."/>
        </authorList>
    </citation>
    <scope>NUCLEOTIDE SEQUENCE [LARGE SCALE GENOMIC DNA]</scope>
    <source>
        <strain evidence="3 4">CGMCC 4.6857</strain>
    </source>
</reference>
<dbReference type="PANTHER" id="PTHR22939">
    <property type="entry name" value="SERINE PROTEASE FAMILY S1C HTRA-RELATED"/>
    <property type="match status" value="1"/>
</dbReference>
<dbReference type="PROSITE" id="PS00134">
    <property type="entry name" value="TRYPSIN_HIS"/>
    <property type="match status" value="1"/>
</dbReference>
<keyword evidence="2" id="KW-0732">Signal</keyword>
<dbReference type="InterPro" id="IPR018114">
    <property type="entry name" value="TRYPSIN_HIS"/>
</dbReference>
<evidence type="ECO:0000313" key="3">
    <source>
        <dbReference type="EMBL" id="SNY52487.1"/>
    </source>
</evidence>
<sequence length="491" mass="51790">MTMSRPLSRLRAAVLASAASAVLLVSAVPAAGAPSPPGPGGPLPPVTPQLRAIELVQPAIVMVRSDWDLDVHLFGLTVRVPYTGSCSGFIVNGTGYVVTAGHCTSPEDARDYAVESAVDVLIEEDIIAASFRDEAIEDATTGNARITEHNSSAAPEPEMQVQVGGGVATWPRERDAKGGVDARVLESLPFAKGDVALLKLESSTLPAAQLAGDQEVQPGQEVLVIGYPFHLTDGEKISLSNRSGEISSVDTQGIHGPGNRFYEVSAKVTQGQSGGPAVNLDGQVVGTASFEIVGETNFIVPADVIRDLLAKHQVRNELGAIDTTYRAGLDDFYRGYYTDAIAKFDQVLAMMPAHHLASQKRKQAVEYRQRHGDQAKPTAAAEPASRSRLLIIGAAAAALLIAVAVVVWLLMRRRTGKHRSSQIYRGTTAIGVLPADTAVIGRVVIPDRARCSRCGSPYEPEALFCSSCGNQLTGAEPADPNTGGVTSAPLY</sequence>
<evidence type="ECO:0000256" key="2">
    <source>
        <dbReference type="SAM" id="SignalP"/>
    </source>
</evidence>
<accession>A0A285IXR5</accession>
<dbReference type="GO" id="GO:0004252">
    <property type="term" value="F:serine-type endopeptidase activity"/>
    <property type="evidence" value="ECO:0007669"/>
    <property type="project" value="InterPro"/>
</dbReference>
<dbReference type="GO" id="GO:0006508">
    <property type="term" value="P:proteolysis"/>
    <property type="evidence" value="ECO:0007669"/>
    <property type="project" value="InterPro"/>
</dbReference>
<gene>
    <name evidence="3" type="ORF">SAMN05421748_11313</name>
</gene>
<dbReference type="Proteomes" id="UP000219612">
    <property type="component" value="Unassembled WGS sequence"/>
</dbReference>
<dbReference type="OrthoDB" id="3406034at2"/>
<evidence type="ECO:0000313" key="4">
    <source>
        <dbReference type="Proteomes" id="UP000219612"/>
    </source>
</evidence>
<dbReference type="AlphaFoldDB" id="A0A285IXR5"/>
<dbReference type="InterPro" id="IPR009003">
    <property type="entry name" value="Peptidase_S1_PA"/>
</dbReference>
<name>A0A285IXR5_9ACTN</name>
<feature type="signal peptide" evidence="2">
    <location>
        <begin position="1"/>
        <end position="27"/>
    </location>
</feature>
<dbReference type="EMBL" id="OBDY01000013">
    <property type="protein sequence ID" value="SNY52487.1"/>
    <property type="molecule type" value="Genomic_DNA"/>
</dbReference>
<keyword evidence="4" id="KW-1185">Reference proteome</keyword>
<dbReference type="PRINTS" id="PR00722">
    <property type="entry name" value="CHYMOTRYPSIN"/>
</dbReference>
<dbReference type="PANTHER" id="PTHR22939:SF129">
    <property type="entry name" value="SERINE PROTEASE HTRA2, MITOCHONDRIAL"/>
    <property type="match status" value="1"/>
</dbReference>
<dbReference type="InterPro" id="IPR043504">
    <property type="entry name" value="Peptidase_S1_PA_chymotrypsin"/>
</dbReference>
<dbReference type="RefSeq" id="WP_097322892.1">
    <property type="nucleotide sequence ID" value="NZ_OBDY01000013.1"/>
</dbReference>
<keyword evidence="1" id="KW-0472">Membrane</keyword>
<proteinExistence type="predicted"/>
<keyword evidence="1" id="KW-1133">Transmembrane helix</keyword>